<feature type="domain" description="DUF4371" evidence="2">
    <location>
        <begin position="6"/>
        <end position="88"/>
    </location>
</feature>
<comment type="caution">
    <text evidence="3">The sequence shown here is derived from an EMBL/GenBank/DDBJ whole genome shotgun (WGS) entry which is preliminary data.</text>
</comment>
<accession>A0A7J5XBU0</accession>
<evidence type="ECO:0000259" key="1">
    <source>
        <dbReference type="Pfam" id="PF05699"/>
    </source>
</evidence>
<dbReference type="InterPro" id="IPR008906">
    <property type="entry name" value="HATC_C_dom"/>
</dbReference>
<evidence type="ECO:0000313" key="3">
    <source>
        <dbReference type="EMBL" id="KAF3834465.1"/>
    </source>
</evidence>
<dbReference type="EMBL" id="JAAKFY010000026">
    <property type="protein sequence ID" value="KAF3834465.1"/>
    <property type="molecule type" value="Genomic_DNA"/>
</dbReference>
<sequence length="452" mass="50463">MPVVQFAIIIDGTQDISGVEQESICVRSVDADLQPKEEFLGIYQVSSTTGQNIAKVVCDVMTRLQLPLSQLRGQTYDGAANMAGRLQGVQAILRKEQPLAVYCHCGPHCPLCPTRWTVRTPAICSVLKQYESVLMALEEMASCSSPETSAKANGLHGTFLKGNTVLGLLMAEDLMGDLECLNTSLQLRKQTVSGMLEAVDHVKTSMQDKRTEEHFDVLFSKATAVATKLDLQPIRMPHVRKPTKRYTGQAAAHIHPDAQSLYRIQFYNALDTVNTQFIERFEQAGFHKLQQLEHVLLHGDMDKVVEEYPELNSRLLQVQLAMFGANYTYETSSDVASIIREMVPEVRGLFGQVEALVRLLLVVPASSAEVERSFSALRRLKTWLRSSMSQTRLNNVAICHVHQKNWTYWTLKEYASLLSVPTISAKRLLGPLLEGWAFWAGLGGSWGSFDFD</sequence>
<name>A0A7J5XBU0_DISMA</name>
<protein>
    <submittedName>
        <fullName evidence="3">Uncharacterized protein</fullName>
    </submittedName>
</protein>
<organism evidence="3 4">
    <name type="scientific">Dissostichus mawsoni</name>
    <name type="common">Antarctic cod</name>
    <dbReference type="NCBI Taxonomy" id="36200"/>
    <lineage>
        <taxon>Eukaryota</taxon>
        <taxon>Metazoa</taxon>
        <taxon>Chordata</taxon>
        <taxon>Craniata</taxon>
        <taxon>Vertebrata</taxon>
        <taxon>Euteleostomi</taxon>
        <taxon>Actinopterygii</taxon>
        <taxon>Neopterygii</taxon>
        <taxon>Teleostei</taxon>
        <taxon>Neoteleostei</taxon>
        <taxon>Acanthomorphata</taxon>
        <taxon>Eupercaria</taxon>
        <taxon>Perciformes</taxon>
        <taxon>Notothenioidei</taxon>
        <taxon>Nototheniidae</taxon>
        <taxon>Dissostichus</taxon>
    </lineage>
</organism>
<dbReference type="SUPFAM" id="SSF53098">
    <property type="entry name" value="Ribonuclease H-like"/>
    <property type="match status" value="1"/>
</dbReference>
<dbReference type="Pfam" id="PF05699">
    <property type="entry name" value="Dimer_Tnp_hAT"/>
    <property type="match status" value="1"/>
</dbReference>
<dbReference type="InterPro" id="IPR012337">
    <property type="entry name" value="RNaseH-like_sf"/>
</dbReference>
<reference evidence="3 4" key="1">
    <citation type="submission" date="2020-03" db="EMBL/GenBank/DDBJ databases">
        <title>Dissostichus mawsoni Genome sequencing and assembly.</title>
        <authorList>
            <person name="Park H."/>
        </authorList>
    </citation>
    <scope>NUCLEOTIDE SEQUENCE [LARGE SCALE GENOMIC DNA]</scope>
    <source>
        <strain evidence="3">DM0001</strain>
        <tissue evidence="3">Muscle</tissue>
    </source>
</reference>
<dbReference type="PANTHER" id="PTHR45749:SF28">
    <property type="entry name" value="ZINC FINGER MYM-TYPE PROTEIN 1-LIKE-RELATED"/>
    <property type="match status" value="1"/>
</dbReference>
<dbReference type="OrthoDB" id="6617140at2759"/>
<gene>
    <name evidence="3" type="ORF">F7725_025669</name>
</gene>
<evidence type="ECO:0000313" key="4">
    <source>
        <dbReference type="Proteomes" id="UP000518266"/>
    </source>
</evidence>
<dbReference type="AlphaFoldDB" id="A0A7J5XBU0"/>
<dbReference type="GO" id="GO:0046983">
    <property type="term" value="F:protein dimerization activity"/>
    <property type="evidence" value="ECO:0007669"/>
    <property type="project" value="InterPro"/>
</dbReference>
<dbReference type="Proteomes" id="UP000518266">
    <property type="component" value="Unassembled WGS sequence"/>
</dbReference>
<dbReference type="PANTHER" id="PTHR45749">
    <property type="match status" value="1"/>
</dbReference>
<keyword evidence="4" id="KW-1185">Reference proteome</keyword>
<dbReference type="InterPro" id="IPR025398">
    <property type="entry name" value="DUF4371"/>
</dbReference>
<feature type="domain" description="HAT C-terminal dimerisation" evidence="1">
    <location>
        <begin position="348"/>
        <end position="403"/>
    </location>
</feature>
<evidence type="ECO:0000259" key="2">
    <source>
        <dbReference type="Pfam" id="PF14291"/>
    </source>
</evidence>
<dbReference type="Pfam" id="PF14291">
    <property type="entry name" value="DUF4371"/>
    <property type="match status" value="1"/>
</dbReference>
<proteinExistence type="predicted"/>